<dbReference type="RefSeq" id="WP_115003444.1">
    <property type="nucleotide sequence ID" value="NZ_UGHS01000004.1"/>
</dbReference>
<evidence type="ECO:0000259" key="13">
    <source>
        <dbReference type="Pfam" id="PF21185"/>
    </source>
</evidence>
<dbReference type="GO" id="GO:0008854">
    <property type="term" value="F:exodeoxyribonuclease V activity"/>
    <property type="evidence" value="ECO:0007669"/>
    <property type="project" value="InterPro"/>
</dbReference>
<comment type="catalytic activity">
    <reaction evidence="11">
        <text>ATP + H2O = ADP + phosphate + H(+)</text>
        <dbReference type="Rhea" id="RHEA:13065"/>
        <dbReference type="ChEBI" id="CHEBI:15377"/>
        <dbReference type="ChEBI" id="CHEBI:15378"/>
        <dbReference type="ChEBI" id="CHEBI:30616"/>
        <dbReference type="ChEBI" id="CHEBI:43474"/>
        <dbReference type="ChEBI" id="CHEBI:456216"/>
        <dbReference type="EC" id="5.6.2.3"/>
    </reaction>
</comment>
<keyword evidence="1 11" id="KW-0540">Nuclease</keyword>
<dbReference type="AlphaFoldDB" id="A0A377J0Q8"/>
<dbReference type="PANTHER" id="PTHR43788">
    <property type="entry name" value="DNA2/NAM7 HELICASE FAMILY MEMBER"/>
    <property type="match status" value="1"/>
</dbReference>
<evidence type="ECO:0000313" key="14">
    <source>
        <dbReference type="EMBL" id="STO93848.1"/>
    </source>
</evidence>
<evidence type="ECO:0000256" key="9">
    <source>
        <dbReference type="ARBA" id="ARBA00023204"/>
    </source>
</evidence>
<gene>
    <name evidence="11 14" type="primary">recD</name>
    <name evidence="14" type="ORF">NCTC13335_01763</name>
</gene>
<dbReference type="NCBIfam" id="TIGR01447">
    <property type="entry name" value="recD"/>
    <property type="match status" value="1"/>
</dbReference>
<dbReference type="EC" id="5.6.2.3" evidence="11"/>
<evidence type="ECO:0000256" key="10">
    <source>
        <dbReference type="ARBA" id="ARBA00023235"/>
    </source>
</evidence>
<dbReference type="SUPFAM" id="SSF52540">
    <property type="entry name" value="P-loop containing nucleoside triphosphate hydrolases"/>
    <property type="match status" value="2"/>
</dbReference>
<protein>
    <recommendedName>
        <fullName evidence="11">RecBCD enzyme subunit RecD</fullName>
        <ecNumber evidence="11">5.6.2.3</ecNumber>
    </recommendedName>
    <alternativeName>
        <fullName evidence="11">DNA 5'-3' helicase subunit RecD</fullName>
    </alternativeName>
    <alternativeName>
        <fullName evidence="11">Exonuclease V subunit RecD</fullName>
        <shortName evidence="11">ExoV subunit RecD</shortName>
    </alternativeName>
    <alternativeName>
        <fullName evidence="11">Helicase/nuclease RecBCD subunit RecD</fullName>
    </alternativeName>
</protein>
<dbReference type="Pfam" id="PF13538">
    <property type="entry name" value="UvrD_C_2"/>
    <property type="match status" value="1"/>
</dbReference>
<sequence>MLAILKELQQQGIISLGEYYFGKLIADKQAAYQYPASTANLAVLLATFCSWRYNQGDTCCYLSDQLSRNWFGLAYRANGNDLLSQINQKIDCLPAAQWSQVLQNHLAFTDMPEQRVAPLVLQFDALYFYRAWDDEQRIARYIRQQAKSAAEMPFSNEQIQQQLTRYFPASDDIDWQKIAVATAIKAPFCVITGGPGTGKTTTVTRLLLVLQALYQHKLHIKLAAPTGKAAARMTESLQNALAFIEQQQPLSKELLAAMPKTAETIHRLLGVRPLTDDTRYHAQNPLPIDLLVVDETSMIDLPMMAKLLSALKPNTRLILLGDQDQLSSVEAGAVLGELAQFLRFDVTHAQADYLRQVSQVSLPSDNPHWLRDSLCHLKISRRFRDDSGIKALAEQIQLGKGGASLATFNEFPQELHFYAGDELDETAQLQRIVRLAVEEYRHFLNKWHGYQKQNVDFSAIAYQNERGNPVTFAEDVQRDFNRVRFLAALRGGELGVEKLNQAIALALKQARLLYFSNEQDWYLGKPIMVTENDHNVKLYNGDIGLCLTPGKVWFANRAVAIGRIPAHEAAFVMTIHKSQGSEFEHCYLALPNEMNPVLSRELIFTGVTRAKNAFSAFAKTTIWSQAVGHSTERQSGLAKLLMEN</sequence>
<keyword evidence="2 11" id="KW-0547">Nucleotide-binding</keyword>
<keyword evidence="4 11" id="KW-0378">Hydrolase</keyword>
<comment type="similarity">
    <text evidence="11">Belongs to the RecD family.</text>
</comment>
<keyword evidence="10 11" id="KW-0413">Isomerase</keyword>
<evidence type="ECO:0000259" key="12">
    <source>
        <dbReference type="Pfam" id="PF13538"/>
    </source>
</evidence>
<evidence type="ECO:0000256" key="6">
    <source>
        <dbReference type="ARBA" id="ARBA00022839"/>
    </source>
</evidence>
<dbReference type="GO" id="GO:0017116">
    <property type="term" value="F:single-stranded DNA helicase activity"/>
    <property type="evidence" value="ECO:0007669"/>
    <property type="project" value="TreeGrafter"/>
</dbReference>
<keyword evidence="7 11" id="KW-0067">ATP-binding</keyword>
<dbReference type="InterPro" id="IPR049550">
    <property type="entry name" value="RecD_N"/>
</dbReference>
<feature type="binding site" evidence="11">
    <location>
        <begin position="193"/>
        <end position="200"/>
    </location>
    <ligand>
        <name>ATP</name>
        <dbReference type="ChEBI" id="CHEBI:30616"/>
    </ligand>
</feature>
<dbReference type="OrthoDB" id="9803432at2"/>
<comment type="subunit">
    <text evidence="11">Heterotrimer of RecB, RecC and RecD. All subunits contribute to DNA-binding.</text>
</comment>
<evidence type="ECO:0000256" key="2">
    <source>
        <dbReference type="ARBA" id="ARBA00022741"/>
    </source>
</evidence>
<keyword evidence="15" id="KW-1185">Reference proteome</keyword>
<dbReference type="InterPro" id="IPR041851">
    <property type="entry name" value="RecD_N_sf"/>
</dbReference>
<keyword evidence="9 11" id="KW-0234">DNA repair</keyword>
<evidence type="ECO:0000256" key="5">
    <source>
        <dbReference type="ARBA" id="ARBA00022806"/>
    </source>
</evidence>
<reference evidence="14 15" key="1">
    <citation type="submission" date="2018-06" db="EMBL/GenBank/DDBJ databases">
        <authorList>
            <consortium name="Pathogen Informatics"/>
            <person name="Doyle S."/>
        </authorList>
    </citation>
    <scope>NUCLEOTIDE SEQUENCE [LARGE SCALE GENOMIC DNA]</scope>
    <source>
        <strain evidence="14 15">NCTC13335</strain>
    </source>
</reference>
<dbReference type="InterPro" id="IPR006344">
    <property type="entry name" value="RecD"/>
</dbReference>
<feature type="domain" description="UvrD-like helicase C-terminal" evidence="12">
    <location>
        <begin position="570"/>
        <end position="611"/>
    </location>
</feature>
<dbReference type="Pfam" id="PF21185">
    <property type="entry name" value="RecD_N"/>
    <property type="match status" value="1"/>
</dbReference>
<feature type="domain" description="RecBCD enzyme subunit RecD N-terminal" evidence="13">
    <location>
        <begin position="11"/>
        <end position="127"/>
    </location>
</feature>
<dbReference type="Gene3D" id="3.40.50.300">
    <property type="entry name" value="P-loop containing nucleotide triphosphate hydrolases"/>
    <property type="match status" value="3"/>
</dbReference>
<evidence type="ECO:0000256" key="8">
    <source>
        <dbReference type="ARBA" id="ARBA00023125"/>
    </source>
</evidence>
<dbReference type="PANTHER" id="PTHR43788:SF6">
    <property type="entry name" value="DNA HELICASE B"/>
    <property type="match status" value="1"/>
</dbReference>
<proteinExistence type="inferred from homology"/>
<dbReference type="GO" id="GO:0000724">
    <property type="term" value="P:double-strand break repair via homologous recombination"/>
    <property type="evidence" value="ECO:0007669"/>
    <property type="project" value="UniProtKB-UniRule"/>
</dbReference>
<dbReference type="InterPro" id="IPR027417">
    <property type="entry name" value="P-loop_NTPase"/>
</dbReference>
<dbReference type="Gene3D" id="1.10.10.1020">
    <property type="entry name" value="RecBCD complex, subunit RecD, N-terminal domain"/>
    <property type="match status" value="1"/>
</dbReference>
<dbReference type="Pfam" id="PF13245">
    <property type="entry name" value="AAA_19"/>
    <property type="match status" value="1"/>
</dbReference>
<evidence type="ECO:0000256" key="4">
    <source>
        <dbReference type="ARBA" id="ARBA00022801"/>
    </source>
</evidence>
<keyword evidence="6 11" id="KW-0269">Exonuclease</keyword>
<evidence type="ECO:0000256" key="3">
    <source>
        <dbReference type="ARBA" id="ARBA00022763"/>
    </source>
</evidence>
<dbReference type="GO" id="GO:0043139">
    <property type="term" value="F:5'-3' DNA helicase activity"/>
    <property type="evidence" value="ECO:0007669"/>
    <property type="project" value="UniProtKB-UniRule"/>
</dbReference>
<organism evidence="14 15">
    <name type="scientific">Haemophilus pittmaniae</name>
    <dbReference type="NCBI Taxonomy" id="249188"/>
    <lineage>
        <taxon>Bacteria</taxon>
        <taxon>Pseudomonadati</taxon>
        <taxon>Pseudomonadota</taxon>
        <taxon>Gammaproteobacteria</taxon>
        <taxon>Pasteurellales</taxon>
        <taxon>Pasteurellaceae</taxon>
        <taxon>Haemophilus</taxon>
    </lineage>
</organism>
<dbReference type="Proteomes" id="UP000255264">
    <property type="component" value="Unassembled WGS sequence"/>
</dbReference>
<keyword evidence="3 11" id="KW-0227">DNA damage</keyword>
<dbReference type="CDD" id="cd18809">
    <property type="entry name" value="SF1_C_RecD"/>
    <property type="match status" value="1"/>
</dbReference>
<evidence type="ECO:0000313" key="15">
    <source>
        <dbReference type="Proteomes" id="UP000255264"/>
    </source>
</evidence>
<dbReference type="GO" id="GO:0005524">
    <property type="term" value="F:ATP binding"/>
    <property type="evidence" value="ECO:0007669"/>
    <property type="project" value="UniProtKB-UniRule"/>
</dbReference>
<evidence type="ECO:0000256" key="1">
    <source>
        <dbReference type="ARBA" id="ARBA00022722"/>
    </source>
</evidence>
<dbReference type="GO" id="GO:0009338">
    <property type="term" value="C:exodeoxyribonuclease V complex"/>
    <property type="evidence" value="ECO:0007669"/>
    <property type="project" value="InterPro"/>
</dbReference>
<evidence type="ECO:0000256" key="11">
    <source>
        <dbReference type="HAMAP-Rule" id="MF_01487"/>
    </source>
</evidence>
<name>A0A377J0Q8_9PAST</name>
<dbReference type="GO" id="GO:0003677">
    <property type="term" value="F:DNA binding"/>
    <property type="evidence" value="ECO:0007669"/>
    <property type="project" value="UniProtKB-UniRule"/>
</dbReference>
<comment type="function">
    <text evidence="11">A helicase/nuclease that prepares dsDNA breaks (DSB) for recombinational DNA repair. Binds to DSBs and unwinds DNA via a highly rapid and processive ATP-dependent bidirectional helicase activity. Unwinds dsDNA until it encounters a Chi (crossover hotspot instigator) sequence from the 3' direction. Cuts ssDNA a few nucleotides 3' to the Chi site. The properties and activities of the enzyme are changed at Chi. The Chi-altered holoenzyme produces a long 3'-ssDNA overhang and facilitates RecA-binding to the ssDNA for homologous DNA recombination and repair. Holoenzyme degrades any linearized DNA that is unable to undergo homologous recombination. In the holoenzyme this subunit has ssDNA-dependent ATPase and 5'-3' helicase activity. When added to pre-assembled RecBC greatly stimulates nuclease activity and augments holoenzyme processivity. Negatively regulates the RecA-loading ability of RecBCD.</text>
</comment>
<dbReference type="FunFam" id="3.40.50.300:FF:000912">
    <property type="entry name" value="RecBCD enzyme subunit RecD"/>
    <property type="match status" value="1"/>
</dbReference>
<keyword evidence="8 11" id="KW-0238">DNA-binding</keyword>
<dbReference type="InterPro" id="IPR050534">
    <property type="entry name" value="Coronavir_polyprotein_1ab"/>
</dbReference>
<comment type="miscellaneous">
    <text evidence="11">In the RecBCD complex, RecB has a slow 3'-5' helicase, an exonuclease activity and loads RecA onto ssDNA, RecD has a fast 5'-3' helicase activity, while RecC stimulates the ATPase and processivity of the RecB helicase and contributes to recognition of the Chi site.</text>
</comment>
<dbReference type="EMBL" id="UGHS01000004">
    <property type="protein sequence ID" value="STO93848.1"/>
    <property type="molecule type" value="Genomic_DNA"/>
</dbReference>
<dbReference type="HAMAP" id="MF_01487">
    <property type="entry name" value="RecD"/>
    <property type="match status" value="1"/>
</dbReference>
<dbReference type="InterPro" id="IPR027785">
    <property type="entry name" value="UvrD-like_helicase_C"/>
</dbReference>
<dbReference type="CDD" id="cd17933">
    <property type="entry name" value="DEXSc_RecD-like"/>
    <property type="match status" value="1"/>
</dbReference>
<keyword evidence="5 11" id="KW-0347">Helicase</keyword>
<evidence type="ECO:0000256" key="7">
    <source>
        <dbReference type="ARBA" id="ARBA00022840"/>
    </source>
</evidence>
<dbReference type="GO" id="GO:0016887">
    <property type="term" value="F:ATP hydrolysis activity"/>
    <property type="evidence" value="ECO:0007669"/>
    <property type="project" value="RHEA"/>
</dbReference>
<accession>A0A377J0Q8</accession>